<dbReference type="Gene3D" id="3.40.50.10950">
    <property type="match status" value="1"/>
</dbReference>
<evidence type="ECO:0000256" key="7">
    <source>
        <dbReference type="ARBA" id="ARBA00023315"/>
    </source>
</evidence>
<name>A0A7T1AJ61_ATRLM</name>
<comment type="catalytic activity">
    <reaction evidence="1">
        <text>acetyl-CoA + phosphate = acetyl phosphate + CoA</text>
        <dbReference type="Rhea" id="RHEA:19521"/>
        <dbReference type="ChEBI" id="CHEBI:22191"/>
        <dbReference type="ChEBI" id="CHEBI:43474"/>
        <dbReference type="ChEBI" id="CHEBI:57287"/>
        <dbReference type="ChEBI" id="CHEBI:57288"/>
        <dbReference type="EC" id="2.3.1.8"/>
    </reaction>
</comment>
<sequence length="331" mass="35783">MNVLEEIRNRAKSLKKTIALPEYDDERVLQAAEIATRDQVAAIQLVGDPTIIEQKSKSLGISLSGVEIIDHKKDQQRSEYVQSLYELRKGKGLTQEQAEQWLESSMYYACMMLYHDRIDGIVSGASLSSPDVIRPALQIIKTTPGVKLASSCFLMVVPDCPYGSNGVFLYADSGFNPNPNSEELAHIALTTARSAIQLLGVEPIVAMLSFSTKGSARHELVDKVIEATAIAHSLKPELLIDGELQGDAALVPSVGDKKAPGSKVAGKANVLIFPDLNAGNICYKLTERLARATAIGPILQGLAKPVNDLSRGCKAQDIVDQIAVTVLQTQF</sequence>
<evidence type="ECO:0000256" key="4">
    <source>
        <dbReference type="ARBA" id="ARBA00012707"/>
    </source>
</evidence>
<dbReference type="InterPro" id="IPR012147">
    <property type="entry name" value="P_Ac_Bu_trans"/>
</dbReference>
<evidence type="ECO:0000256" key="8">
    <source>
        <dbReference type="ARBA" id="ARBA00031108"/>
    </source>
</evidence>
<dbReference type="InterPro" id="IPR050500">
    <property type="entry name" value="Phos_Acetyltrans/Butyryltrans"/>
</dbReference>
<gene>
    <name evidence="10" type="primary">pta</name>
    <name evidence="10" type="ORF">RT761_00090</name>
</gene>
<reference evidence="10 11" key="1">
    <citation type="journal article" date="2021" name="Nat. Commun.">
        <title>Isolation of a member of the candidate phylum Atribacteria reveals a unique cell membrane structure.</title>
        <authorList>
            <person name="Taiki K."/>
            <person name="Nobu M.K."/>
            <person name="Kusada H."/>
            <person name="Meng X.-Y."/>
            <person name="Hosoki N."/>
            <person name="Uematsu K."/>
            <person name="Yoshioka H."/>
            <person name="Kamagata Y."/>
            <person name="Tamaki H."/>
        </authorList>
    </citation>
    <scope>NUCLEOTIDE SEQUENCE [LARGE SCALE GENOMIC DNA]</scope>
    <source>
        <strain evidence="10 11">RT761</strain>
    </source>
</reference>
<keyword evidence="6 10" id="KW-0808">Transferase</keyword>
<keyword evidence="7 10" id="KW-0012">Acyltransferase</keyword>
<evidence type="ECO:0000259" key="9">
    <source>
        <dbReference type="Pfam" id="PF01515"/>
    </source>
</evidence>
<dbReference type="PANTHER" id="PTHR43356:SF3">
    <property type="entry name" value="PHOSPHATE ACETYLTRANSFERASE"/>
    <property type="match status" value="1"/>
</dbReference>
<dbReference type="AlphaFoldDB" id="A0A7T1AJ61"/>
<dbReference type="NCBIfam" id="TIGR00651">
    <property type="entry name" value="pta"/>
    <property type="match status" value="1"/>
</dbReference>
<dbReference type="Pfam" id="PF01515">
    <property type="entry name" value="PTA_PTB"/>
    <property type="match status" value="1"/>
</dbReference>
<dbReference type="RefSeq" id="WP_218112132.1">
    <property type="nucleotide sequence ID" value="NZ_CP065383.1"/>
</dbReference>
<comment type="similarity">
    <text evidence="3">Belongs to the phosphate acetyltransferase and butyryltransferase family.</text>
</comment>
<keyword evidence="11" id="KW-1185">Reference proteome</keyword>
<evidence type="ECO:0000256" key="6">
    <source>
        <dbReference type="ARBA" id="ARBA00022679"/>
    </source>
</evidence>
<evidence type="ECO:0000256" key="3">
    <source>
        <dbReference type="ARBA" id="ARBA00005656"/>
    </source>
</evidence>
<protein>
    <recommendedName>
        <fullName evidence="5">Phosphate acetyltransferase</fullName>
        <ecNumber evidence="4">2.3.1.8</ecNumber>
    </recommendedName>
    <alternativeName>
        <fullName evidence="8">Phosphotransacetylase</fullName>
    </alternativeName>
</protein>
<proteinExistence type="inferred from homology"/>
<dbReference type="GO" id="GO:0008959">
    <property type="term" value="F:phosphate acetyltransferase activity"/>
    <property type="evidence" value="ECO:0007669"/>
    <property type="project" value="UniProtKB-EC"/>
</dbReference>
<dbReference type="Gene3D" id="3.40.50.10750">
    <property type="entry name" value="Isocitrate/Isopropylmalate dehydrogenase-like"/>
    <property type="match status" value="1"/>
</dbReference>
<dbReference type="Proteomes" id="UP000594463">
    <property type="component" value="Chromosome"/>
</dbReference>
<dbReference type="KEGG" id="alam:RT761_00090"/>
<dbReference type="InterPro" id="IPR042112">
    <property type="entry name" value="P_AcTrfase_dom2"/>
</dbReference>
<comment type="pathway">
    <text evidence="2">Metabolic intermediate biosynthesis; acetyl-CoA biosynthesis; acetyl-CoA from acetate: step 2/2.</text>
</comment>
<dbReference type="InterPro" id="IPR004614">
    <property type="entry name" value="P_AcTrfase"/>
</dbReference>
<dbReference type="InterPro" id="IPR002505">
    <property type="entry name" value="PTA_PTB"/>
</dbReference>
<dbReference type="PIRSF" id="PIRSF000428">
    <property type="entry name" value="P_Ac_trans"/>
    <property type="match status" value="1"/>
</dbReference>
<evidence type="ECO:0000256" key="1">
    <source>
        <dbReference type="ARBA" id="ARBA00000705"/>
    </source>
</evidence>
<feature type="domain" description="Phosphate acetyl/butaryl transferase" evidence="9">
    <location>
        <begin position="3"/>
        <end position="326"/>
    </location>
</feature>
<dbReference type="EMBL" id="CP065383">
    <property type="protein sequence ID" value="QPM66904.1"/>
    <property type="molecule type" value="Genomic_DNA"/>
</dbReference>
<dbReference type="PANTHER" id="PTHR43356">
    <property type="entry name" value="PHOSPHATE ACETYLTRANSFERASE"/>
    <property type="match status" value="1"/>
</dbReference>
<evidence type="ECO:0000313" key="11">
    <source>
        <dbReference type="Proteomes" id="UP000594463"/>
    </source>
</evidence>
<dbReference type="NCBIfam" id="NF007233">
    <property type="entry name" value="PRK09653.1"/>
    <property type="match status" value="1"/>
</dbReference>
<evidence type="ECO:0000313" key="10">
    <source>
        <dbReference type="EMBL" id="QPM66904.1"/>
    </source>
</evidence>
<dbReference type="InterPro" id="IPR042113">
    <property type="entry name" value="P_AcTrfase_dom1"/>
</dbReference>
<organism evidence="10 11">
    <name type="scientific">Atribacter laminatus</name>
    <dbReference type="NCBI Taxonomy" id="2847778"/>
    <lineage>
        <taxon>Bacteria</taxon>
        <taxon>Pseudomonadati</taxon>
        <taxon>Atribacterota</taxon>
        <taxon>Atribacteria</taxon>
        <taxon>Atribacterales</taxon>
        <taxon>Atribacteraceae</taxon>
        <taxon>Atribacter</taxon>
    </lineage>
</organism>
<accession>A0A7T1AJ61</accession>
<evidence type="ECO:0000256" key="5">
    <source>
        <dbReference type="ARBA" id="ARBA00021528"/>
    </source>
</evidence>
<dbReference type="EC" id="2.3.1.8" evidence="4"/>
<dbReference type="SUPFAM" id="SSF53659">
    <property type="entry name" value="Isocitrate/Isopropylmalate dehydrogenase-like"/>
    <property type="match status" value="1"/>
</dbReference>
<evidence type="ECO:0000256" key="2">
    <source>
        <dbReference type="ARBA" id="ARBA00004989"/>
    </source>
</evidence>